<evidence type="ECO:0000313" key="4">
    <source>
        <dbReference type="Proteomes" id="UP000271241"/>
    </source>
</evidence>
<evidence type="ECO:0000256" key="1">
    <source>
        <dbReference type="ARBA" id="ARBA00023054"/>
    </source>
</evidence>
<keyword evidence="1" id="KW-0175">Coiled coil</keyword>
<dbReference type="EMBL" id="KZ992537">
    <property type="protein sequence ID" value="RKP09149.1"/>
    <property type="molecule type" value="Genomic_DNA"/>
</dbReference>
<feature type="region of interest" description="Disordered" evidence="2">
    <location>
        <begin position="68"/>
        <end position="88"/>
    </location>
</feature>
<feature type="region of interest" description="Disordered" evidence="2">
    <location>
        <begin position="144"/>
        <end position="209"/>
    </location>
</feature>
<dbReference type="Pfam" id="PF13300">
    <property type="entry name" value="DUF4078"/>
    <property type="match status" value="1"/>
</dbReference>
<accession>A0A4V1IWY2</accession>
<gene>
    <name evidence="3" type="ORF">THASP1DRAFT_29049</name>
</gene>
<evidence type="ECO:0000256" key="2">
    <source>
        <dbReference type="SAM" id="MobiDB-lite"/>
    </source>
</evidence>
<feature type="compositionally biased region" description="Basic and acidic residues" evidence="2">
    <location>
        <begin position="70"/>
        <end position="88"/>
    </location>
</feature>
<dbReference type="InterPro" id="IPR025066">
    <property type="entry name" value="CCDC174-like"/>
</dbReference>
<dbReference type="OrthoDB" id="333551at2759"/>
<organism evidence="3 4">
    <name type="scientific">Thamnocephalis sphaerospora</name>
    <dbReference type="NCBI Taxonomy" id="78915"/>
    <lineage>
        <taxon>Eukaryota</taxon>
        <taxon>Fungi</taxon>
        <taxon>Fungi incertae sedis</taxon>
        <taxon>Zoopagomycota</taxon>
        <taxon>Zoopagomycotina</taxon>
        <taxon>Zoopagomycetes</taxon>
        <taxon>Zoopagales</taxon>
        <taxon>Sigmoideomycetaceae</taxon>
        <taxon>Thamnocephalis</taxon>
    </lineage>
</organism>
<feature type="region of interest" description="Disordered" evidence="2">
    <location>
        <begin position="255"/>
        <end position="324"/>
    </location>
</feature>
<feature type="compositionally biased region" description="Acidic residues" evidence="2">
    <location>
        <begin position="169"/>
        <end position="180"/>
    </location>
</feature>
<keyword evidence="4" id="KW-1185">Reference proteome</keyword>
<dbReference type="AlphaFoldDB" id="A0A4V1IWY2"/>
<reference evidence="4" key="1">
    <citation type="journal article" date="2018" name="Nat. Microbiol.">
        <title>Leveraging single-cell genomics to expand the fungal tree of life.</title>
        <authorList>
            <person name="Ahrendt S.R."/>
            <person name="Quandt C.A."/>
            <person name="Ciobanu D."/>
            <person name="Clum A."/>
            <person name="Salamov A."/>
            <person name="Andreopoulos B."/>
            <person name="Cheng J.F."/>
            <person name="Woyke T."/>
            <person name="Pelin A."/>
            <person name="Henrissat B."/>
            <person name="Reynolds N.K."/>
            <person name="Benny G.L."/>
            <person name="Smith M.E."/>
            <person name="James T.Y."/>
            <person name="Grigoriev I.V."/>
        </authorList>
    </citation>
    <scope>NUCLEOTIDE SEQUENCE [LARGE SCALE GENOMIC DNA]</scope>
    <source>
        <strain evidence="4">RSA 1356</strain>
    </source>
</reference>
<dbReference type="Proteomes" id="UP000271241">
    <property type="component" value="Unassembled WGS sequence"/>
</dbReference>
<dbReference type="STRING" id="78915.A0A4V1IWY2"/>
<proteinExistence type="predicted"/>
<dbReference type="GO" id="GO:0005634">
    <property type="term" value="C:nucleus"/>
    <property type="evidence" value="ECO:0007669"/>
    <property type="project" value="TreeGrafter"/>
</dbReference>
<evidence type="ECO:0000313" key="3">
    <source>
        <dbReference type="EMBL" id="RKP09149.1"/>
    </source>
</evidence>
<dbReference type="PANTHER" id="PTHR15885:SF1">
    <property type="entry name" value="COILED-COIL DOMAIN-CONTAINING PROTEIN 174"/>
    <property type="match status" value="1"/>
</dbReference>
<feature type="compositionally biased region" description="Basic and acidic residues" evidence="2">
    <location>
        <begin position="261"/>
        <end position="277"/>
    </location>
</feature>
<protein>
    <submittedName>
        <fullName evidence="3">Uncharacterized protein</fullName>
    </submittedName>
</protein>
<dbReference type="PANTHER" id="PTHR15885">
    <property type="entry name" value="COILED-COIL DOMAIN-CONTAINING PROTEIN 174"/>
    <property type="match status" value="1"/>
</dbReference>
<name>A0A4V1IWY2_9FUNG</name>
<sequence>MTARSRSDAEHSTAAGRAKAKVIEVSASTVLDLKAELFRATERFEREKRAATVSGHIPARKVLKVAKNGGDAKKNRGVAERNARDVDRHAEDAVDLVKSRQALERKARIYEQLRRGEQVKGMGDRSAEELLIDFDQKRWDEEDYGKPDDEADPALGTLFIDTHGRSPGDNEDDPLVEYTDEFGRARMMRRSEIPRRPASPYEDDGRPTMMSADMYREQERLRWEAEAEAEANAGPLHYDANKEVRTKGVGFYQFAADEDERAAQQRDLNKLRDETTQKRAAHQNAREKRRAQLAARAEELRRKRARRQGQLEPDEEAPVDRSTATAISGLISSVRASVNTPADAP</sequence>
<feature type="compositionally biased region" description="Basic and acidic residues" evidence="2">
    <location>
        <begin position="181"/>
        <end position="195"/>
    </location>
</feature>